<dbReference type="STRING" id="6313.A0A0K0D4E5"/>
<dbReference type="Proteomes" id="UP000035642">
    <property type="component" value="Unassembled WGS sequence"/>
</dbReference>
<keyword evidence="5" id="KW-0547">Nucleotide-binding</keyword>
<evidence type="ECO:0000256" key="8">
    <source>
        <dbReference type="ARBA" id="ARBA00023136"/>
    </source>
</evidence>
<comment type="subcellular location">
    <subcellularLocation>
        <location evidence="1">Vacuole membrane</location>
        <topology evidence="1">Multi-pass membrane protein</topology>
    </subcellularLocation>
</comment>
<dbReference type="InterPro" id="IPR003593">
    <property type="entry name" value="AAA+_ATPase"/>
</dbReference>
<evidence type="ECO:0000256" key="2">
    <source>
        <dbReference type="ARBA" id="ARBA00022448"/>
    </source>
</evidence>
<dbReference type="WBParaSite" id="ACAC_0000494001-mRNA-1">
    <property type="protein sequence ID" value="ACAC_0000494001-mRNA-1"/>
    <property type="gene ID" value="ACAC_0000494001"/>
</dbReference>
<dbReference type="SMART" id="SM00382">
    <property type="entry name" value="AAA"/>
    <property type="match status" value="1"/>
</dbReference>
<sequence>LALFNILRFPLAIFAMIFSQAVQCHVSNKRLRAFFAEEEMDYSAIETRSSDDALKIEDATFTWEGDEGEPTLKHITMSVTRGQLVAIVGKVGSGKSSLLQAVLGEINKISGRVNICGSVAYVPQQAWIQNLTLRNNILLNRPYDQLFYDKVIDSCALRQDLMSLPAEDLTEIGEKVVLRQKQRVSLARAVYSRANIVLLDDPLSSVDSHVGKHIFENVISSATGILSHTTRILVTHGLHYLKYCDKVVVMKDGEINEMGTYHELMAKQGAFSEFLEEFLVEESKKRGRSISFGEDAEEVSEILNEMEKLSPVRKKFVESQLVHDVANASPVHEETENPQLETLPLTKNGGVVAGQSEEEHSAVIGKTEEKVALLGDEKSGRKSRLIENEGVETGKVKWFVYLTYIRAIGRDIAVLFIIVYILSGVLGVSFILSFGNKIEVFY</sequence>
<dbReference type="GO" id="GO:0005774">
    <property type="term" value="C:vacuolar membrane"/>
    <property type="evidence" value="ECO:0007669"/>
    <property type="project" value="UniProtKB-SubCell"/>
</dbReference>
<accession>A0A0K0D4E5</accession>
<keyword evidence="6" id="KW-0067">ATP-binding</keyword>
<feature type="signal peptide" evidence="10">
    <location>
        <begin position="1"/>
        <end position="24"/>
    </location>
</feature>
<evidence type="ECO:0000313" key="12">
    <source>
        <dbReference type="Proteomes" id="UP000035642"/>
    </source>
</evidence>
<dbReference type="InterPro" id="IPR050173">
    <property type="entry name" value="ABC_transporter_C-like"/>
</dbReference>
<keyword evidence="7 9" id="KW-1133">Transmembrane helix</keyword>
<dbReference type="Gene3D" id="3.40.50.300">
    <property type="entry name" value="P-loop containing nucleotide triphosphate hydrolases"/>
    <property type="match status" value="1"/>
</dbReference>
<dbReference type="Pfam" id="PF00005">
    <property type="entry name" value="ABC_tran"/>
    <property type="match status" value="1"/>
</dbReference>
<feature type="domain" description="ABC transporter" evidence="11">
    <location>
        <begin position="54"/>
        <end position="277"/>
    </location>
</feature>
<dbReference type="InterPro" id="IPR003439">
    <property type="entry name" value="ABC_transporter-like_ATP-bd"/>
</dbReference>
<reference evidence="13" key="2">
    <citation type="submission" date="2017-02" db="UniProtKB">
        <authorList>
            <consortium name="WormBaseParasite"/>
        </authorList>
    </citation>
    <scope>IDENTIFICATION</scope>
</reference>
<keyword evidence="12" id="KW-1185">Reference proteome</keyword>
<dbReference type="PROSITE" id="PS50893">
    <property type="entry name" value="ABC_TRANSPORTER_2"/>
    <property type="match status" value="1"/>
</dbReference>
<organism evidence="12 13">
    <name type="scientific">Angiostrongylus cantonensis</name>
    <name type="common">Rat lungworm</name>
    <dbReference type="NCBI Taxonomy" id="6313"/>
    <lineage>
        <taxon>Eukaryota</taxon>
        <taxon>Metazoa</taxon>
        <taxon>Ecdysozoa</taxon>
        <taxon>Nematoda</taxon>
        <taxon>Chromadorea</taxon>
        <taxon>Rhabditida</taxon>
        <taxon>Rhabditina</taxon>
        <taxon>Rhabditomorpha</taxon>
        <taxon>Strongyloidea</taxon>
        <taxon>Metastrongylidae</taxon>
        <taxon>Angiostrongylus</taxon>
    </lineage>
</organism>
<evidence type="ECO:0000256" key="9">
    <source>
        <dbReference type="SAM" id="Phobius"/>
    </source>
</evidence>
<keyword evidence="8 9" id="KW-0472">Membrane</keyword>
<proteinExistence type="predicted"/>
<evidence type="ECO:0000256" key="6">
    <source>
        <dbReference type="ARBA" id="ARBA00022840"/>
    </source>
</evidence>
<evidence type="ECO:0000256" key="10">
    <source>
        <dbReference type="SAM" id="SignalP"/>
    </source>
</evidence>
<dbReference type="AlphaFoldDB" id="A0A0K0D4E5"/>
<reference evidence="12" key="1">
    <citation type="submission" date="2012-09" db="EMBL/GenBank/DDBJ databases">
        <authorList>
            <person name="Martin A.A."/>
        </authorList>
    </citation>
    <scope>NUCLEOTIDE SEQUENCE</scope>
</reference>
<name>A0A0K0D4E5_ANGCA</name>
<evidence type="ECO:0000256" key="7">
    <source>
        <dbReference type="ARBA" id="ARBA00022989"/>
    </source>
</evidence>
<evidence type="ECO:0000256" key="1">
    <source>
        <dbReference type="ARBA" id="ARBA00004128"/>
    </source>
</evidence>
<dbReference type="PANTHER" id="PTHR24223">
    <property type="entry name" value="ATP-BINDING CASSETTE SUB-FAMILY C"/>
    <property type="match status" value="1"/>
</dbReference>
<dbReference type="InterPro" id="IPR027417">
    <property type="entry name" value="P-loop_NTPase"/>
</dbReference>
<protein>
    <submittedName>
        <fullName evidence="13">ABC transporter domain-containing protein</fullName>
    </submittedName>
</protein>
<dbReference type="GO" id="GO:0016887">
    <property type="term" value="F:ATP hydrolysis activity"/>
    <property type="evidence" value="ECO:0007669"/>
    <property type="project" value="InterPro"/>
</dbReference>
<keyword evidence="2" id="KW-0813">Transport</keyword>
<feature type="chain" id="PRO_5005326420" evidence="10">
    <location>
        <begin position="25"/>
        <end position="442"/>
    </location>
</feature>
<dbReference type="FunFam" id="3.40.50.300:FF:000997">
    <property type="entry name" value="Multidrug resistance-associated protein 1"/>
    <property type="match status" value="1"/>
</dbReference>
<evidence type="ECO:0000256" key="5">
    <source>
        <dbReference type="ARBA" id="ARBA00022741"/>
    </source>
</evidence>
<keyword evidence="4" id="KW-0677">Repeat</keyword>
<dbReference type="CDD" id="cd03250">
    <property type="entry name" value="ABCC_MRP_domain1"/>
    <property type="match status" value="1"/>
</dbReference>
<dbReference type="SUPFAM" id="SSF52540">
    <property type="entry name" value="P-loop containing nucleoside triphosphate hydrolases"/>
    <property type="match status" value="1"/>
</dbReference>
<evidence type="ECO:0000259" key="11">
    <source>
        <dbReference type="PROSITE" id="PS50893"/>
    </source>
</evidence>
<dbReference type="GO" id="GO:0042626">
    <property type="term" value="F:ATPase-coupled transmembrane transporter activity"/>
    <property type="evidence" value="ECO:0007669"/>
    <property type="project" value="TreeGrafter"/>
</dbReference>
<evidence type="ECO:0000313" key="13">
    <source>
        <dbReference type="WBParaSite" id="ACAC_0000494001-mRNA-1"/>
    </source>
</evidence>
<dbReference type="PANTHER" id="PTHR24223:SF443">
    <property type="entry name" value="MULTIDRUG-RESISTANCE LIKE PROTEIN 1, ISOFORM I"/>
    <property type="match status" value="1"/>
</dbReference>
<keyword evidence="3 9" id="KW-0812">Transmembrane</keyword>
<evidence type="ECO:0000256" key="3">
    <source>
        <dbReference type="ARBA" id="ARBA00022692"/>
    </source>
</evidence>
<dbReference type="GO" id="GO:0005524">
    <property type="term" value="F:ATP binding"/>
    <property type="evidence" value="ECO:0007669"/>
    <property type="project" value="UniProtKB-KW"/>
</dbReference>
<feature type="transmembrane region" description="Helical" evidence="9">
    <location>
        <begin position="412"/>
        <end position="434"/>
    </location>
</feature>
<keyword evidence="10" id="KW-0732">Signal</keyword>
<evidence type="ECO:0000256" key="4">
    <source>
        <dbReference type="ARBA" id="ARBA00022737"/>
    </source>
</evidence>